<dbReference type="PIRSF" id="PIRSF029745">
    <property type="entry name" value="FhaC"/>
    <property type="match status" value="1"/>
</dbReference>
<reference evidence="11 12" key="1">
    <citation type="submission" date="2024-02" db="EMBL/GenBank/DDBJ databases">
        <title>Identification of pathogenicity and growth-promoting function of Pseudomonas putida variant.</title>
        <authorList>
            <person name="Sun J."/>
        </authorList>
    </citation>
    <scope>NUCLEOTIDE SEQUENCE [LARGE SCALE GENOMIC DNA]</scope>
    <source>
        <strain evidence="11 12">A03</strain>
    </source>
</reference>
<sequence length="561" mass="62437">MFARFGGFIVCLFLFIPTLALAQTPGDRDLIRDRQQRLLDEQQKRLDELRQLPGEAPAQPLAPADDQRCFEIGEIRLQGVTLLSPTEQQQLLEPFVGQCLGAGQLNNVLKAVTTAYIDRGYVTSRAYLPQQDLSTGVLNIVVVEGRLEGLDSSAMASDRELAMAFPGKVGEPLDLRELEQLVDQLNRLPSRPAQLELLPGEAVGGSRVGLQGERDKPWRVALSRHNDGQKSTGEQQWGVGLEWDSPLGLADQLSLRASGDAVSDHDRHSHSQSLMYQVPYGWWNLSYSYSQSYYRTVLKDNGPDIEFDGDSQIHSLRADRVLHRDGVSKTGMTLGLSHLRTNNFILGNRIDTSSTRLSEMQVGFNHGRRIGSAYVNGDIGWQRGIGAFDAQGEGNPRGGAPVARYNKYTLTLSYLQPFALWGEAFSFDSLAYGQKSEDVLYSPQRVSIGGLASVRGFQDESLSGDSGGYWRNQLRWRRPVTWEPLRPFVHEYSVAFAYDVGVIQHGRYNKGESGRMSGNAIELAARGENVAASVSFARSLERPDALERGERPVYFRFDVFF</sequence>
<evidence type="ECO:0000256" key="7">
    <source>
        <dbReference type="ARBA" id="ARBA00023136"/>
    </source>
</evidence>
<dbReference type="Pfam" id="PF17287">
    <property type="entry name" value="POTRA_3"/>
    <property type="match status" value="1"/>
</dbReference>
<keyword evidence="6" id="KW-0653">Protein transport</keyword>
<evidence type="ECO:0000256" key="8">
    <source>
        <dbReference type="ARBA" id="ARBA00023237"/>
    </source>
</evidence>
<keyword evidence="4" id="KW-1134">Transmembrane beta strand</keyword>
<keyword evidence="12" id="KW-1185">Reference proteome</keyword>
<dbReference type="InterPro" id="IPR035251">
    <property type="entry name" value="ShlB_POTRA"/>
</dbReference>
<comment type="similarity">
    <text evidence="2">Belongs to the TPS (TC 1.B.20) family.</text>
</comment>
<dbReference type="RefSeq" id="WP_339599187.1">
    <property type="nucleotide sequence ID" value="NZ_JBBHLC010000022.1"/>
</dbReference>
<dbReference type="Pfam" id="PF03865">
    <property type="entry name" value="ShlB"/>
    <property type="match status" value="1"/>
</dbReference>
<name>A0ABU8QSI4_9PSED</name>
<dbReference type="Gene3D" id="2.40.160.50">
    <property type="entry name" value="membrane protein fhac: a member of the omp85/tpsb transporter family"/>
    <property type="match status" value="1"/>
</dbReference>
<feature type="domain" description="POTRA" evidence="10">
    <location>
        <begin position="70"/>
        <end position="145"/>
    </location>
</feature>
<gene>
    <name evidence="11" type="ORF">V7S98_10325</name>
</gene>
<evidence type="ECO:0000256" key="9">
    <source>
        <dbReference type="SAM" id="SignalP"/>
    </source>
</evidence>
<evidence type="ECO:0000313" key="12">
    <source>
        <dbReference type="Proteomes" id="UP001380290"/>
    </source>
</evidence>
<evidence type="ECO:0000256" key="3">
    <source>
        <dbReference type="ARBA" id="ARBA00022448"/>
    </source>
</evidence>
<keyword evidence="7" id="KW-0472">Membrane</keyword>
<evidence type="ECO:0000259" key="10">
    <source>
        <dbReference type="PROSITE" id="PS51779"/>
    </source>
</evidence>
<dbReference type="InterPro" id="IPR005565">
    <property type="entry name" value="Hemolysn_activator_HlyB_C"/>
</dbReference>
<dbReference type="InterPro" id="IPR013686">
    <property type="entry name" value="Polypept-transport_assoc_ShlB"/>
</dbReference>
<dbReference type="Proteomes" id="UP001380290">
    <property type="component" value="Unassembled WGS sequence"/>
</dbReference>
<dbReference type="Gene3D" id="3.10.20.310">
    <property type="entry name" value="membrane protein fhac"/>
    <property type="match status" value="1"/>
</dbReference>
<feature type="chain" id="PRO_5046906592" evidence="9">
    <location>
        <begin position="23"/>
        <end position="561"/>
    </location>
</feature>
<evidence type="ECO:0000256" key="2">
    <source>
        <dbReference type="ARBA" id="ARBA00009055"/>
    </source>
</evidence>
<dbReference type="PROSITE" id="PS51779">
    <property type="entry name" value="POTRA"/>
    <property type="match status" value="1"/>
</dbReference>
<keyword evidence="5" id="KW-0812">Transmembrane</keyword>
<evidence type="ECO:0000256" key="1">
    <source>
        <dbReference type="ARBA" id="ARBA00004442"/>
    </source>
</evidence>
<dbReference type="InterPro" id="IPR027282">
    <property type="entry name" value="TPS"/>
</dbReference>
<evidence type="ECO:0000256" key="4">
    <source>
        <dbReference type="ARBA" id="ARBA00022452"/>
    </source>
</evidence>
<dbReference type="InterPro" id="IPR034746">
    <property type="entry name" value="POTRA"/>
</dbReference>
<protein>
    <submittedName>
        <fullName evidence="11">ShlB/FhaC/HecB family hemolysin secretion/activation protein</fullName>
    </submittedName>
</protein>
<dbReference type="Pfam" id="PF08479">
    <property type="entry name" value="POTRA_2"/>
    <property type="match status" value="1"/>
</dbReference>
<comment type="caution">
    <text evidence="11">The sequence shown here is derived from an EMBL/GenBank/DDBJ whole genome shotgun (WGS) entry which is preliminary data.</text>
</comment>
<keyword evidence="9" id="KW-0732">Signal</keyword>
<proteinExistence type="inferred from homology"/>
<organism evidence="11 12">
    <name type="scientific">Pseudomonas farsensis</name>
    <dbReference type="NCBI Taxonomy" id="2745492"/>
    <lineage>
        <taxon>Bacteria</taxon>
        <taxon>Pseudomonadati</taxon>
        <taxon>Pseudomonadota</taxon>
        <taxon>Gammaproteobacteria</taxon>
        <taxon>Pseudomonadales</taxon>
        <taxon>Pseudomonadaceae</taxon>
        <taxon>Pseudomonas</taxon>
    </lineage>
</organism>
<accession>A0ABU8QSI4</accession>
<keyword evidence="8" id="KW-0998">Cell outer membrane</keyword>
<dbReference type="PANTHER" id="PTHR34597">
    <property type="entry name" value="SLR1661 PROTEIN"/>
    <property type="match status" value="1"/>
</dbReference>
<keyword evidence="3" id="KW-0813">Transport</keyword>
<dbReference type="EMBL" id="JBBHLC010000022">
    <property type="protein sequence ID" value="MEJ5863621.1"/>
    <property type="molecule type" value="Genomic_DNA"/>
</dbReference>
<evidence type="ECO:0000256" key="5">
    <source>
        <dbReference type="ARBA" id="ARBA00022692"/>
    </source>
</evidence>
<dbReference type="InterPro" id="IPR051544">
    <property type="entry name" value="TPS_OM_transporter"/>
</dbReference>
<dbReference type="PANTHER" id="PTHR34597:SF3">
    <property type="entry name" value="OUTER MEMBRANE TRANSPORTER CDIB"/>
    <property type="match status" value="1"/>
</dbReference>
<comment type="subcellular location">
    <subcellularLocation>
        <location evidence="1">Cell outer membrane</location>
    </subcellularLocation>
</comment>
<evidence type="ECO:0000256" key="6">
    <source>
        <dbReference type="ARBA" id="ARBA00022927"/>
    </source>
</evidence>
<feature type="signal peptide" evidence="9">
    <location>
        <begin position="1"/>
        <end position="22"/>
    </location>
</feature>
<evidence type="ECO:0000313" key="11">
    <source>
        <dbReference type="EMBL" id="MEJ5863621.1"/>
    </source>
</evidence>